<comment type="similarity">
    <text evidence="3 18">Belongs to the heme-copper respiratory oxidase family.</text>
</comment>
<dbReference type="InterPro" id="IPR000883">
    <property type="entry name" value="Cyt_C_Oxase_1"/>
</dbReference>
<proteinExistence type="inferred from homology"/>
<evidence type="ECO:0000256" key="6">
    <source>
        <dbReference type="ARBA" id="ARBA00022475"/>
    </source>
</evidence>
<keyword evidence="11" id="KW-1278">Translocase</keyword>
<reference evidence="22 23" key="1">
    <citation type="journal article" date="2012" name="J. Bacteriol.">
        <title>Genome Sequence of n-Alkane-Degrading Hydrocarboniphaga effusa Strain AP103T (ATCC BAA-332T).</title>
        <authorList>
            <person name="Chang H.K."/>
            <person name="Zylstra G.J."/>
            <person name="Chae J.C."/>
        </authorList>
    </citation>
    <scope>NUCLEOTIDE SEQUENCE [LARGE SCALE GENOMIC DNA]</scope>
    <source>
        <strain evidence="22 23">AP103</strain>
    </source>
</reference>
<dbReference type="PATRIC" id="fig|1172194.4.peg.4003"/>
<dbReference type="SUPFAM" id="SSF81442">
    <property type="entry name" value="Cytochrome c oxidase subunit I-like"/>
    <property type="match status" value="1"/>
</dbReference>
<dbReference type="RefSeq" id="WP_007187054.1">
    <property type="nucleotide sequence ID" value="NZ_AKGD01000004.1"/>
</dbReference>
<dbReference type="Proteomes" id="UP000003704">
    <property type="component" value="Unassembled WGS sequence"/>
</dbReference>
<dbReference type="AlphaFoldDB" id="I7Z7B2"/>
<dbReference type="GO" id="GO:0005886">
    <property type="term" value="C:plasma membrane"/>
    <property type="evidence" value="ECO:0007669"/>
    <property type="project" value="UniProtKB-SubCell"/>
</dbReference>
<dbReference type="InterPro" id="IPR036927">
    <property type="entry name" value="Cyt_c_oxase-like_su1_sf"/>
</dbReference>
<dbReference type="PANTHER" id="PTHR10422:SF35">
    <property type="entry name" value="CYTOCHROME BO(3) UBIQUINOL OXIDASE SUBUNIT 1"/>
    <property type="match status" value="1"/>
</dbReference>
<feature type="domain" description="Heme-copper oxidase subunit III family profile" evidence="20">
    <location>
        <begin position="663"/>
        <end position="837"/>
    </location>
</feature>
<dbReference type="UniPathway" id="UPA00705"/>
<dbReference type="SUPFAM" id="SSF81452">
    <property type="entry name" value="Cytochrome c oxidase subunit III-like"/>
    <property type="match status" value="1"/>
</dbReference>
<evidence type="ECO:0000256" key="1">
    <source>
        <dbReference type="ARBA" id="ARBA00004651"/>
    </source>
</evidence>
<dbReference type="EC" id="7.1.1.9" evidence="4"/>
<evidence type="ECO:0000256" key="17">
    <source>
        <dbReference type="ARBA" id="ARBA00047816"/>
    </source>
</evidence>
<evidence type="ECO:0000313" key="22">
    <source>
        <dbReference type="EMBL" id="EIT67684.1"/>
    </source>
</evidence>
<evidence type="ECO:0000256" key="2">
    <source>
        <dbReference type="ARBA" id="ARBA00004673"/>
    </source>
</evidence>
<evidence type="ECO:0000256" key="8">
    <source>
        <dbReference type="ARBA" id="ARBA00022660"/>
    </source>
</evidence>
<dbReference type="InterPro" id="IPR023616">
    <property type="entry name" value="Cyt_c_oxase-like_su1_dom"/>
</dbReference>
<dbReference type="PRINTS" id="PR01165">
    <property type="entry name" value="CYCOXIDASEI"/>
</dbReference>
<feature type="transmembrane region" description="Helical" evidence="19">
    <location>
        <begin position="168"/>
        <end position="192"/>
    </location>
</feature>
<feature type="transmembrane region" description="Helical" evidence="19">
    <location>
        <begin position="816"/>
        <end position="835"/>
    </location>
</feature>
<comment type="pathway">
    <text evidence="2">Energy metabolism; oxidative phosphorylation.</text>
</comment>
<keyword evidence="6" id="KW-1003">Cell membrane</keyword>
<evidence type="ECO:0000256" key="5">
    <source>
        <dbReference type="ARBA" id="ARBA00022448"/>
    </source>
</evidence>
<dbReference type="GO" id="GO:0020037">
    <property type="term" value="F:heme binding"/>
    <property type="evidence" value="ECO:0007669"/>
    <property type="project" value="InterPro"/>
</dbReference>
<keyword evidence="9 18" id="KW-0812">Transmembrane</keyword>
<feature type="transmembrane region" description="Helical" evidence="19">
    <location>
        <begin position="473"/>
        <end position="494"/>
    </location>
</feature>
<keyword evidence="8 18" id="KW-0679">Respiratory chain</keyword>
<evidence type="ECO:0000256" key="3">
    <source>
        <dbReference type="ARBA" id="ARBA00009578"/>
    </source>
</evidence>
<feature type="transmembrane region" description="Helical" evidence="19">
    <location>
        <begin position="82"/>
        <end position="106"/>
    </location>
</feature>
<dbReference type="GO" id="GO:0004129">
    <property type="term" value="F:cytochrome-c oxidase activity"/>
    <property type="evidence" value="ECO:0007669"/>
    <property type="project" value="UniProtKB-EC"/>
</dbReference>
<dbReference type="OrthoDB" id="9803294at2"/>
<dbReference type="GO" id="GO:0015990">
    <property type="term" value="P:electron transport coupled proton transport"/>
    <property type="evidence" value="ECO:0007669"/>
    <property type="project" value="InterPro"/>
</dbReference>
<sequence>MNASDSADIERQRAQEARLQAVWEVAKGWRYWLSVNNSQVGVWYTLTAFAFFLFAGVLALLMRVQLALPGNDFLSPDTYNQAFTLHGSVMMFLFAVPIFEAFSILILPQMLMARDLPFPRLSAYGYWSFLIGGVFVCGSIFFGAAPDGGWFMYPPLATQYSPGLGPDIWMLGLSFIEVASIAAAVELMVGILKCRPPGMRIHMMPLYAWYLLVVAGMILFAFPPLIVGDLLFEFERLLDWPFFDPSRGGDPLLWQHLFWIFGHPEVYIVFLPAIGLVAMIVPTFARTPLVGYTWIVLAAVGTGFISFGLWVHHMFTTGMPGISLAFFSAASEAVAIPTGVQIFCFLATILSGGFVRSVPMLYVAGALAIFVFGGLTGVMVALAPFDFQAHDTYFVVAHLHYVLIGGMVFPIIAAFHYFFPIAANRLLSEKLGKIAFWFMFVGFNVAFLPMHVTGLAGMQRRVYTYAPGIGFDALNLVSTIGSFVLAFGIAIFVWDMLWPWGRKHKPVPNNPWKAGTLEWAEPIPNRDWGVRSIPQIESRYPLWDQPALAREVAEGRWYLADAPEGKRETLVTTTIDAQPVQCLRTPGPTAISMIAAAATGGVFIFTTYHWWWAAGTSAVLALASILYWLWTGTALIPEQDEKDVGRGLRLPIYVSGPTSAGWWAMFITLVGDMTAFASLVFGYFFYWTLHADFPPRDIAGPGLLWPLTGAACLLSAWLLVIAARAFNSADRAAAYYAAMITAALLSLAGLAALLAAPLSHDMDPSAHVYPAVVWLMVIWAGIHIAIGLVMLLYCIARRAAGRMTARYDIDIHNVTLYWHFLAITIFVTVAVIAGFPELSVSTP</sequence>
<evidence type="ECO:0000313" key="23">
    <source>
        <dbReference type="Proteomes" id="UP000003704"/>
    </source>
</evidence>
<evidence type="ECO:0000259" key="21">
    <source>
        <dbReference type="PROSITE" id="PS50855"/>
    </source>
</evidence>
<evidence type="ECO:0000259" key="20">
    <source>
        <dbReference type="PROSITE" id="PS50253"/>
    </source>
</evidence>
<dbReference type="InterPro" id="IPR000298">
    <property type="entry name" value="Cyt_c_oxidase-like_su3"/>
</dbReference>
<keyword evidence="23" id="KW-1185">Reference proteome</keyword>
<evidence type="ECO:0000256" key="7">
    <source>
        <dbReference type="ARBA" id="ARBA00022617"/>
    </source>
</evidence>
<comment type="catalytic activity">
    <reaction evidence="17">
        <text>4 Fe(II)-[cytochrome c] + O2 + 8 H(+)(in) = 4 Fe(III)-[cytochrome c] + 2 H2O + 4 H(+)(out)</text>
        <dbReference type="Rhea" id="RHEA:11436"/>
        <dbReference type="Rhea" id="RHEA-COMP:10350"/>
        <dbReference type="Rhea" id="RHEA-COMP:14399"/>
        <dbReference type="ChEBI" id="CHEBI:15377"/>
        <dbReference type="ChEBI" id="CHEBI:15378"/>
        <dbReference type="ChEBI" id="CHEBI:15379"/>
        <dbReference type="ChEBI" id="CHEBI:29033"/>
        <dbReference type="ChEBI" id="CHEBI:29034"/>
        <dbReference type="EC" id="7.1.1.9"/>
    </reaction>
</comment>
<keyword evidence="13 19" id="KW-1133">Transmembrane helix</keyword>
<dbReference type="InterPro" id="IPR023615">
    <property type="entry name" value="Cyt_c_Oxase_su1_BS"/>
</dbReference>
<dbReference type="STRING" id="1172194.WQQ_41190"/>
<feature type="transmembrane region" description="Helical" evidence="19">
    <location>
        <begin position="126"/>
        <end position="145"/>
    </location>
</feature>
<dbReference type="Gene3D" id="1.20.210.10">
    <property type="entry name" value="Cytochrome c oxidase-like, subunit I domain"/>
    <property type="match status" value="1"/>
</dbReference>
<dbReference type="GO" id="GO:0046872">
    <property type="term" value="F:metal ion binding"/>
    <property type="evidence" value="ECO:0007669"/>
    <property type="project" value="UniProtKB-KW"/>
</dbReference>
<feature type="transmembrane region" description="Helical" evidence="19">
    <location>
        <begin position="397"/>
        <end position="419"/>
    </location>
</feature>
<keyword evidence="10" id="KW-0479">Metal-binding</keyword>
<evidence type="ECO:0000256" key="9">
    <source>
        <dbReference type="ARBA" id="ARBA00022692"/>
    </source>
</evidence>
<feature type="transmembrane region" description="Helical" evidence="19">
    <location>
        <begin position="266"/>
        <end position="285"/>
    </location>
</feature>
<protein>
    <recommendedName>
        <fullName evidence="4">cytochrome-c oxidase</fullName>
        <ecNumber evidence="4">7.1.1.9</ecNumber>
    </recommendedName>
</protein>
<dbReference type="Pfam" id="PF00115">
    <property type="entry name" value="COX1"/>
    <property type="match status" value="1"/>
</dbReference>
<organism evidence="22 23">
    <name type="scientific">Hydrocarboniphaga effusa AP103</name>
    <dbReference type="NCBI Taxonomy" id="1172194"/>
    <lineage>
        <taxon>Bacteria</taxon>
        <taxon>Pseudomonadati</taxon>
        <taxon>Pseudomonadota</taxon>
        <taxon>Gammaproteobacteria</taxon>
        <taxon>Nevskiales</taxon>
        <taxon>Nevskiaceae</taxon>
        <taxon>Hydrocarboniphaga</taxon>
    </lineage>
</organism>
<gene>
    <name evidence="22" type="ORF">WQQ_41190</name>
</gene>
<dbReference type="FunFam" id="1.20.210.10:FF:000006">
    <property type="entry name" value="Cytochrome c oxidase subunit 1"/>
    <property type="match status" value="1"/>
</dbReference>
<feature type="transmembrane region" description="Helical" evidence="19">
    <location>
        <begin position="662"/>
        <end position="686"/>
    </location>
</feature>
<dbReference type="GO" id="GO:0022904">
    <property type="term" value="P:respiratory electron transport chain"/>
    <property type="evidence" value="ECO:0007669"/>
    <property type="project" value="InterPro"/>
</dbReference>
<dbReference type="InterPro" id="IPR013833">
    <property type="entry name" value="Cyt_c_oxidase_su3_a-hlx"/>
</dbReference>
<evidence type="ECO:0000256" key="10">
    <source>
        <dbReference type="ARBA" id="ARBA00022723"/>
    </source>
</evidence>
<evidence type="ECO:0000256" key="14">
    <source>
        <dbReference type="ARBA" id="ARBA00023004"/>
    </source>
</evidence>
<name>I7Z7B2_9GAMM</name>
<feature type="transmembrane region" description="Helical" evidence="19">
    <location>
        <begin position="698"/>
        <end position="721"/>
    </location>
</feature>
<dbReference type="NCBIfam" id="TIGR02891">
    <property type="entry name" value="CtaD_CoxA"/>
    <property type="match status" value="1"/>
</dbReference>
<dbReference type="PROSITE" id="PS00077">
    <property type="entry name" value="COX1_CUB"/>
    <property type="match status" value="1"/>
</dbReference>
<evidence type="ECO:0000256" key="13">
    <source>
        <dbReference type="ARBA" id="ARBA00022989"/>
    </source>
</evidence>
<keyword evidence="15" id="KW-0186">Copper</keyword>
<feature type="transmembrane region" description="Helical" evidence="19">
    <location>
        <begin position="292"/>
        <end position="312"/>
    </location>
</feature>
<evidence type="ECO:0000256" key="4">
    <source>
        <dbReference type="ARBA" id="ARBA00012949"/>
    </source>
</evidence>
<keyword evidence="12 18" id="KW-0249">Electron transport</keyword>
<evidence type="ECO:0000256" key="15">
    <source>
        <dbReference type="ARBA" id="ARBA00023008"/>
    </source>
</evidence>
<feature type="transmembrane region" description="Helical" evidence="19">
    <location>
        <begin position="204"/>
        <end position="226"/>
    </location>
</feature>
<evidence type="ECO:0000256" key="18">
    <source>
        <dbReference type="RuleBase" id="RU000370"/>
    </source>
</evidence>
<dbReference type="PROSITE" id="PS50253">
    <property type="entry name" value="COX3"/>
    <property type="match status" value="1"/>
</dbReference>
<keyword evidence="5 18" id="KW-0813">Transport</keyword>
<accession>I7Z7B2</accession>
<dbReference type="PROSITE" id="PS50855">
    <property type="entry name" value="COX1"/>
    <property type="match status" value="1"/>
</dbReference>
<feature type="transmembrane region" description="Helical" evidence="19">
    <location>
        <begin position="768"/>
        <end position="795"/>
    </location>
</feature>
<comment type="caution">
    <text evidence="22">The sequence shown here is derived from an EMBL/GenBank/DDBJ whole genome shotgun (WGS) entry which is preliminary data.</text>
</comment>
<dbReference type="PANTHER" id="PTHR10422">
    <property type="entry name" value="CYTOCHROME C OXIDASE SUBUNIT 1"/>
    <property type="match status" value="1"/>
</dbReference>
<evidence type="ECO:0000256" key="12">
    <source>
        <dbReference type="ARBA" id="ARBA00022982"/>
    </source>
</evidence>
<keyword evidence="14" id="KW-0408">Iron</keyword>
<feature type="transmembrane region" description="Helical" evidence="19">
    <location>
        <begin position="361"/>
        <end position="385"/>
    </location>
</feature>
<evidence type="ECO:0000256" key="19">
    <source>
        <dbReference type="SAM" id="Phobius"/>
    </source>
</evidence>
<dbReference type="GO" id="GO:0006119">
    <property type="term" value="P:oxidative phosphorylation"/>
    <property type="evidence" value="ECO:0007669"/>
    <property type="project" value="UniProtKB-UniPathway"/>
</dbReference>
<feature type="transmembrane region" description="Helical" evidence="19">
    <location>
        <begin position="733"/>
        <end position="756"/>
    </location>
</feature>
<feature type="transmembrane region" description="Helical" evidence="19">
    <location>
        <begin position="324"/>
        <end position="349"/>
    </location>
</feature>
<keyword evidence="7 18" id="KW-0349">Heme</keyword>
<keyword evidence="16 19" id="KW-0472">Membrane</keyword>
<feature type="transmembrane region" description="Helical" evidence="19">
    <location>
        <begin position="40"/>
        <end position="62"/>
    </location>
</feature>
<feature type="transmembrane region" description="Helical" evidence="19">
    <location>
        <begin position="431"/>
        <end position="453"/>
    </location>
</feature>
<dbReference type="EMBL" id="AKGD01000004">
    <property type="protein sequence ID" value="EIT67684.1"/>
    <property type="molecule type" value="Genomic_DNA"/>
</dbReference>
<comment type="subcellular location">
    <subcellularLocation>
        <location evidence="1">Cell membrane</location>
        <topology evidence="1">Multi-pass membrane protein</topology>
    </subcellularLocation>
</comment>
<dbReference type="InterPro" id="IPR035973">
    <property type="entry name" value="Cyt_c_oxidase_su3-like_sf"/>
</dbReference>
<dbReference type="InterPro" id="IPR014241">
    <property type="entry name" value="Cyt_c_oxidase_su1_bac"/>
</dbReference>
<feature type="domain" description="Cytochrome oxidase subunit I profile" evidence="21">
    <location>
        <begin position="23"/>
        <end position="537"/>
    </location>
</feature>
<evidence type="ECO:0000256" key="16">
    <source>
        <dbReference type="ARBA" id="ARBA00023136"/>
    </source>
</evidence>
<dbReference type="Gene3D" id="1.20.120.80">
    <property type="entry name" value="Cytochrome c oxidase, subunit III, four-helix bundle"/>
    <property type="match status" value="1"/>
</dbReference>
<evidence type="ECO:0000256" key="11">
    <source>
        <dbReference type="ARBA" id="ARBA00022967"/>
    </source>
</evidence>
<feature type="transmembrane region" description="Helical" evidence="19">
    <location>
        <begin position="590"/>
        <end position="611"/>
    </location>
</feature>
<feature type="transmembrane region" description="Helical" evidence="19">
    <location>
        <begin position="617"/>
        <end position="636"/>
    </location>
</feature>